<keyword evidence="4" id="KW-1185">Reference proteome</keyword>
<dbReference type="PANTHER" id="PTHR11161">
    <property type="entry name" value="O-ACYLTRANSFERASE"/>
    <property type="match status" value="1"/>
</dbReference>
<evidence type="ECO:0000313" key="4">
    <source>
        <dbReference type="Proteomes" id="UP000054359"/>
    </source>
</evidence>
<gene>
    <name evidence="3" type="ORF">X975_09086</name>
</gene>
<dbReference type="AlphaFoldDB" id="A0A087UFJ6"/>
<feature type="transmembrane region" description="Helical" evidence="1">
    <location>
        <begin position="118"/>
        <end position="134"/>
    </location>
</feature>
<evidence type="ECO:0000256" key="1">
    <source>
        <dbReference type="SAM" id="Phobius"/>
    </source>
</evidence>
<dbReference type="EMBL" id="KK119602">
    <property type="protein sequence ID" value="KFM76135.1"/>
    <property type="molecule type" value="Genomic_DNA"/>
</dbReference>
<sequence>MYYKFLVCFSVYTNYLKLINVSTNENNRHLGAVNGLRFITVTWVIAGHTYLYADYNMMKQATRLQLLPPDFPFQVIANSMLTVDTFILMSGMLVTYSILKAQEKRKGLNVPMYIFHRFWRLTPPYAMMIAFMILS</sequence>
<feature type="domain" description="Acyltransferase 3" evidence="2">
    <location>
        <begin position="32"/>
        <end position="134"/>
    </location>
</feature>
<dbReference type="InterPro" id="IPR002656">
    <property type="entry name" value="Acyl_transf_3_dom"/>
</dbReference>
<feature type="transmembrane region" description="Helical" evidence="1">
    <location>
        <begin position="35"/>
        <end position="53"/>
    </location>
</feature>
<evidence type="ECO:0000259" key="2">
    <source>
        <dbReference type="Pfam" id="PF01757"/>
    </source>
</evidence>
<dbReference type="OMA" id="ASKIMHR"/>
<dbReference type="InterPro" id="IPR052728">
    <property type="entry name" value="O2_lipid_transport_reg"/>
</dbReference>
<proteinExistence type="predicted"/>
<dbReference type="PANTHER" id="PTHR11161:SF0">
    <property type="entry name" value="O-ACYLTRANSFERASE LIKE PROTEIN"/>
    <property type="match status" value="1"/>
</dbReference>
<feature type="non-terminal residue" evidence="3">
    <location>
        <position position="135"/>
    </location>
</feature>
<dbReference type="Pfam" id="PF01757">
    <property type="entry name" value="Acyl_transf_3"/>
    <property type="match status" value="1"/>
</dbReference>
<name>A0A087UFJ6_STEMI</name>
<feature type="transmembrane region" description="Helical" evidence="1">
    <location>
        <begin position="73"/>
        <end position="98"/>
    </location>
</feature>
<keyword evidence="1" id="KW-0812">Transmembrane</keyword>
<reference evidence="3 4" key="1">
    <citation type="submission" date="2013-11" db="EMBL/GenBank/DDBJ databases">
        <title>Genome sequencing of Stegodyphus mimosarum.</title>
        <authorList>
            <person name="Bechsgaard J."/>
        </authorList>
    </citation>
    <scope>NUCLEOTIDE SEQUENCE [LARGE SCALE GENOMIC DNA]</scope>
</reference>
<protein>
    <submittedName>
        <fullName evidence="3">Nose resistant to fluoxetine protein 6</fullName>
    </submittedName>
</protein>
<accession>A0A087UFJ6</accession>
<keyword evidence="1" id="KW-1133">Transmembrane helix</keyword>
<keyword evidence="1" id="KW-0472">Membrane</keyword>
<dbReference type="OrthoDB" id="6429287at2759"/>
<evidence type="ECO:0000313" key="3">
    <source>
        <dbReference type="EMBL" id="KFM76135.1"/>
    </source>
</evidence>
<dbReference type="GO" id="GO:0016747">
    <property type="term" value="F:acyltransferase activity, transferring groups other than amino-acyl groups"/>
    <property type="evidence" value="ECO:0007669"/>
    <property type="project" value="InterPro"/>
</dbReference>
<dbReference type="STRING" id="407821.A0A087UFJ6"/>
<dbReference type="Proteomes" id="UP000054359">
    <property type="component" value="Unassembled WGS sequence"/>
</dbReference>
<organism evidence="3 4">
    <name type="scientific">Stegodyphus mimosarum</name>
    <name type="common">African social velvet spider</name>
    <dbReference type="NCBI Taxonomy" id="407821"/>
    <lineage>
        <taxon>Eukaryota</taxon>
        <taxon>Metazoa</taxon>
        <taxon>Ecdysozoa</taxon>
        <taxon>Arthropoda</taxon>
        <taxon>Chelicerata</taxon>
        <taxon>Arachnida</taxon>
        <taxon>Araneae</taxon>
        <taxon>Araneomorphae</taxon>
        <taxon>Entelegynae</taxon>
        <taxon>Eresoidea</taxon>
        <taxon>Eresidae</taxon>
        <taxon>Stegodyphus</taxon>
    </lineage>
</organism>